<dbReference type="SUPFAM" id="SSF50022">
    <property type="entry name" value="ISP domain"/>
    <property type="match status" value="1"/>
</dbReference>
<dbReference type="EMBL" id="WNKZ01000011">
    <property type="protein sequence ID" value="MTV52387.1"/>
    <property type="molecule type" value="Genomic_DNA"/>
</dbReference>
<comment type="caution">
    <text evidence="7">The sequence shown here is derived from an EMBL/GenBank/DDBJ whole genome shotgun (WGS) entry which is preliminary data.</text>
</comment>
<dbReference type="EMBL" id="BMKG01000012">
    <property type="protein sequence ID" value="GGC06286.1"/>
    <property type="molecule type" value="Genomic_DNA"/>
</dbReference>
<feature type="domain" description="Rieske" evidence="5">
    <location>
        <begin position="6"/>
        <end position="106"/>
    </location>
</feature>
<dbReference type="AlphaFoldDB" id="A0A6I3SXI2"/>
<dbReference type="Proteomes" id="UP000622638">
    <property type="component" value="Unassembled WGS sequence"/>
</dbReference>
<dbReference type="Proteomes" id="UP000430634">
    <property type="component" value="Unassembled WGS sequence"/>
</dbReference>
<proteinExistence type="predicted"/>
<keyword evidence="4" id="KW-0411">Iron-sulfur</keyword>
<keyword evidence="2" id="KW-0479">Metal-binding</keyword>
<evidence type="ECO:0000313" key="8">
    <source>
        <dbReference type="Proteomes" id="UP000430634"/>
    </source>
</evidence>
<reference evidence="7 8" key="3">
    <citation type="submission" date="2019-11" db="EMBL/GenBank/DDBJ databases">
        <title>Type strains purchased from KCTC, JCM and DSMZ.</title>
        <authorList>
            <person name="Lu H."/>
        </authorList>
    </citation>
    <scope>NUCLEOTIDE SEQUENCE [LARGE SCALE GENOMIC DNA]</scope>
    <source>
        <strain evidence="7 8">KCTC 52429</strain>
    </source>
</reference>
<dbReference type="Gene3D" id="2.102.10.10">
    <property type="entry name" value="Rieske [2Fe-2S] iron-sulphur domain"/>
    <property type="match status" value="1"/>
</dbReference>
<evidence type="ECO:0000313" key="6">
    <source>
        <dbReference type="EMBL" id="GGC06286.1"/>
    </source>
</evidence>
<reference evidence="9" key="2">
    <citation type="journal article" date="2019" name="Int. J. Syst. Evol. Microbiol.">
        <title>The Global Catalogue of Microorganisms (GCM) 10K type strain sequencing project: providing services to taxonomists for standard genome sequencing and annotation.</title>
        <authorList>
            <consortium name="The Broad Institute Genomics Platform"/>
            <consortium name="The Broad Institute Genome Sequencing Center for Infectious Disease"/>
            <person name="Wu L."/>
            <person name="Ma J."/>
        </authorList>
    </citation>
    <scope>NUCLEOTIDE SEQUENCE [LARGE SCALE GENOMIC DNA]</scope>
    <source>
        <strain evidence="9">CGMCC 1.15931</strain>
    </source>
</reference>
<reference evidence="6" key="1">
    <citation type="journal article" date="2014" name="Int. J. Syst. Evol. Microbiol.">
        <title>Complete genome of a new Firmicutes species belonging to the dominant human colonic microbiota ('Ruminococcus bicirculans') reveals two chromosomes and a selective capacity to utilize plant glucans.</title>
        <authorList>
            <consortium name="NISC Comparative Sequencing Program"/>
            <person name="Wegmann U."/>
            <person name="Louis P."/>
            <person name="Goesmann A."/>
            <person name="Henrissat B."/>
            <person name="Duncan S.H."/>
            <person name="Flint H.J."/>
        </authorList>
    </citation>
    <scope>NUCLEOTIDE SEQUENCE</scope>
    <source>
        <strain evidence="6">CGMCC 1.15931</strain>
    </source>
</reference>
<dbReference type="InterPro" id="IPR036922">
    <property type="entry name" value="Rieske_2Fe-2S_sf"/>
</dbReference>
<gene>
    <name evidence="6" type="primary">nasE</name>
    <name evidence="6" type="ORF">GCM10011572_30040</name>
    <name evidence="7" type="ORF">GM672_06510</name>
</gene>
<dbReference type="RefSeq" id="WP_155469709.1">
    <property type="nucleotide sequence ID" value="NZ_BMKG01000012.1"/>
</dbReference>
<dbReference type="PANTHER" id="PTHR21496">
    <property type="entry name" value="FERREDOXIN-RELATED"/>
    <property type="match status" value="1"/>
</dbReference>
<dbReference type="GO" id="GO:0046872">
    <property type="term" value="F:metal ion binding"/>
    <property type="evidence" value="ECO:0007669"/>
    <property type="project" value="UniProtKB-KW"/>
</dbReference>
<evidence type="ECO:0000256" key="1">
    <source>
        <dbReference type="ARBA" id="ARBA00022714"/>
    </source>
</evidence>
<accession>A0A6I3SXI2</accession>
<evidence type="ECO:0000313" key="9">
    <source>
        <dbReference type="Proteomes" id="UP000622638"/>
    </source>
</evidence>
<dbReference type="OrthoDB" id="9769355at2"/>
<keyword evidence="9" id="KW-1185">Reference proteome</keyword>
<evidence type="ECO:0000259" key="5">
    <source>
        <dbReference type="PROSITE" id="PS51296"/>
    </source>
</evidence>
<keyword evidence="1" id="KW-0001">2Fe-2S</keyword>
<dbReference type="GO" id="GO:0051537">
    <property type="term" value="F:2 iron, 2 sulfur cluster binding"/>
    <property type="evidence" value="ECO:0007669"/>
    <property type="project" value="UniProtKB-KW"/>
</dbReference>
<evidence type="ECO:0000256" key="4">
    <source>
        <dbReference type="ARBA" id="ARBA00023014"/>
    </source>
</evidence>
<organism evidence="7 8">
    <name type="scientific">Pseudoduganella buxea</name>
    <dbReference type="NCBI Taxonomy" id="1949069"/>
    <lineage>
        <taxon>Bacteria</taxon>
        <taxon>Pseudomonadati</taxon>
        <taxon>Pseudomonadota</taxon>
        <taxon>Betaproteobacteria</taxon>
        <taxon>Burkholderiales</taxon>
        <taxon>Oxalobacteraceae</taxon>
        <taxon>Telluria group</taxon>
        <taxon>Pseudoduganella</taxon>
    </lineage>
</organism>
<dbReference type="Pfam" id="PF00355">
    <property type="entry name" value="Rieske"/>
    <property type="match status" value="1"/>
</dbReference>
<sequence>MPQQWKLVCKVKDIPVGGACLVPRGLAWQELPGVAVFRTADERIFALLDSCPHKGSPLSQGTVLAEHVQCPRHAWNISLETGCAVAPEQGCTRRYAVKVEEGKVYLDLLELNAPASRAEAALAGTYGVAPLAALHP</sequence>
<evidence type="ECO:0000313" key="7">
    <source>
        <dbReference type="EMBL" id="MTV52387.1"/>
    </source>
</evidence>
<dbReference type="CDD" id="cd03530">
    <property type="entry name" value="Rieske_NirD_small_Bacillus"/>
    <property type="match status" value="1"/>
</dbReference>
<protein>
    <submittedName>
        <fullName evidence="6">Nitrite reductase</fullName>
    </submittedName>
    <submittedName>
        <fullName evidence="7">Rieske 2Fe-2S domain-containing protein</fullName>
    </submittedName>
</protein>
<dbReference type="InterPro" id="IPR017941">
    <property type="entry name" value="Rieske_2Fe-2S"/>
</dbReference>
<name>A0A6I3SXI2_9BURK</name>
<evidence type="ECO:0000256" key="3">
    <source>
        <dbReference type="ARBA" id="ARBA00023004"/>
    </source>
</evidence>
<dbReference type="PROSITE" id="PS51296">
    <property type="entry name" value="RIESKE"/>
    <property type="match status" value="1"/>
</dbReference>
<keyword evidence="3" id="KW-0408">Iron</keyword>
<dbReference type="PANTHER" id="PTHR21496:SF23">
    <property type="entry name" value="3-PHENYLPROPIONATE_CINNAMIC ACID DIOXYGENASE FERREDOXIN SUBUNIT"/>
    <property type="match status" value="1"/>
</dbReference>
<evidence type="ECO:0000256" key="2">
    <source>
        <dbReference type="ARBA" id="ARBA00022723"/>
    </source>
</evidence>
<reference evidence="6" key="4">
    <citation type="submission" date="2024-05" db="EMBL/GenBank/DDBJ databases">
        <authorList>
            <person name="Sun Q."/>
            <person name="Zhou Y."/>
        </authorList>
    </citation>
    <scope>NUCLEOTIDE SEQUENCE</scope>
    <source>
        <strain evidence="6">CGMCC 1.15931</strain>
    </source>
</reference>